<reference evidence="1 2" key="1">
    <citation type="journal article" date="2016" name="Nat. Commun.">
        <title>Thousands of microbial genomes shed light on interconnected biogeochemical processes in an aquifer system.</title>
        <authorList>
            <person name="Anantharaman K."/>
            <person name="Brown C.T."/>
            <person name="Hug L.A."/>
            <person name="Sharon I."/>
            <person name="Castelle C.J."/>
            <person name="Probst A.J."/>
            <person name="Thomas B.C."/>
            <person name="Singh A."/>
            <person name="Wilkins M.J."/>
            <person name="Karaoz U."/>
            <person name="Brodie E.L."/>
            <person name="Williams K.H."/>
            <person name="Hubbard S.S."/>
            <person name="Banfield J.F."/>
        </authorList>
    </citation>
    <scope>NUCLEOTIDE SEQUENCE [LARGE SCALE GENOMIC DNA]</scope>
</reference>
<dbReference type="InterPro" id="IPR003607">
    <property type="entry name" value="HD/PDEase_dom"/>
</dbReference>
<protein>
    <recommendedName>
        <fullName evidence="3">HD domain-containing protein</fullName>
    </recommendedName>
</protein>
<evidence type="ECO:0008006" key="3">
    <source>
        <dbReference type="Google" id="ProtNLM"/>
    </source>
</evidence>
<dbReference type="SUPFAM" id="SSF109604">
    <property type="entry name" value="HD-domain/PDEase-like"/>
    <property type="match status" value="1"/>
</dbReference>
<dbReference type="Gene3D" id="1.10.3210.10">
    <property type="entry name" value="Hypothetical protein af1432"/>
    <property type="match status" value="1"/>
</dbReference>
<dbReference type="AlphaFoldDB" id="A0A1F5G370"/>
<dbReference type="EMBL" id="MFAV01000020">
    <property type="protein sequence ID" value="OGD86323.1"/>
    <property type="molecule type" value="Genomic_DNA"/>
</dbReference>
<gene>
    <name evidence="1" type="ORF">A2Z23_00190</name>
</gene>
<dbReference type="Pfam" id="PF12917">
    <property type="entry name" value="YfbR-like"/>
    <property type="match status" value="1"/>
</dbReference>
<comment type="caution">
    <text evidence="1">The sequence shown here is derived from an EMBL/GenBank/DDBJ whole genome shotgun (WGS) entry which is preliminary data.</text>
</comment>
<accession>A0A1F5G370</accession>
<proteinExistence type="predicted"/>
<organism evidence="1 2">
    <name type="scientific">Candidatus Curtissbacteria bacterium RBG_16_39_7</name>
    <dbReference type="NCBI Taxonomy" id="1797707"/>
    <lineage>
        <taxon>Bacteria</taxon>
        <taxon>Candidatus Curtissiibacteriota</taxon>
    </lineage>
</organism>
<dbReference type="CDD" id="cd00077">
    <property type="entry name" value="HDc"/>
    <property type="match status" value="1"/>
</dbReference>
<evidence type="ECO:0000313" key="2">
    <source>
        <dbReference type="Proteomes" id="UP000176628"/>
    </source>
</evidence>
<dbReference type="Proteomes" id="UP000176628">
    <property type="component" value="Unassembled WGS sequence"/>
</dbReference>
<name>A0A1F5G370_9BACT</name>
<evidence type="ECO:0000313" key="1">
    <source>
        <dbReference type="EMBL" id="OGD86323.1"/>
    </source>
</evidence>
<sequence>MVNPYLVNTNSTIYNTTKFNVVVMSKMEFEGSIFKDFTGRDEKLKQIVRFNMYPVMYYRTNLLTHSSRVCWLVEELTLLTSQTWIGFNQELTRTLALVHDDAEIITGDVQLGHKLEMSAEQLAVIDEQESAAIDTLSQTFPPSINGFPYRQLLTHALEKDCIEAQIVSFADKLDAYGESMHELFAGNTDFIPPCKNYTRILTNFAHQFPQLRDLFSHDHPLLLSPKDYDFGELAQNQQPHTPESIRINTGYPRYDFWKKLTIKKLGEGGVALLVTQREFRKERES</sequence>